<evidence type="ECO:0000256" key="6">
    <source>
        <dbReference type="ARBA" id="ARBA00022490"/>
    </source>
</evidence>
<keyword evidence="5" id="KW-0158">Chromosome</keyword>
<evidence type="ECO:0000256" key="8">
    <source>
        <dbReference type="ARBA" id="ARBA00022776"/>
    </source>
</evidence>
<feature type="compositionally biased region" description="Polar residues" evidence="11">
    <location>
        <begin position="147"/>
        <end position="166"/>
    </location>
</feature>
<evidence type="ECO:0000256" key="9">
    <source>
        <dbReference type="ARBA" id="ARBA00023067"/>
    </source>
</evidence>
<comment type="caution">
    <text evidence="12">The sequence shown here is derived from an EMBL/GenBank/DDBJ whole genome shotgun (WGS) entry which is preliminary data.</text>
</comment>
<name>A0A9W7L1M3_9STRA</name>
<evidence type="ECO:0000256" key="3">
    <source>
        <dbReference type="ARBA" id="ARBA00009471"/>
    </source>
</evidence>
<organism evidence="12 13">
    <name type="scientific">Triparma columacea</name>
    <dbReference type="NCBI Taxonomy" id="722753"/>
    <lineage>
        <taxon>Eukaryota</taxon>
        <taxon>Sar</taxon>
        <taxon>Stramenopiles</taxon>
        <taxon>Ochrophyta</taxon>
        <taxon>Bolidophyceae</taxon>
        <taxon>Parmales</taxon>
        <taxon>Triparmaceae</taxon>
        <taxon>Triparma</taxon>
    </lineage>
</organism>
<dbReference type="EMBL" id="BRYA01000548">
    <property type="protein sequence ID" value="GMI22463.1"/>
    <property type="molecule type" value="Genomic_DNA"/>
</dbReference>
<protein>
    <recommendedName>
        <fullName evidence="4">Condensin complex subunit 2</fullName>
    </recommendedName>
</protein>
<keyword evidence="9" id="KW-0226">DNA condensation</keyword>
<dbReference type="InterPro" id="IPR022816">
    <property type="entry name" value="Condensin_barren_su2"/>
</dbReference>
<feature type="region of interest" description="Disordered" evidence="11">
    <location>
        <begin position="214"/>
        <end position="243"/>
    </location>
</feature>
<evidence type="ECO:0000256" key="5">
    <source>
        <dbReference type="ARBA" id="ARBA00022454"/>
    </source>
</evidence>
<dbReference type="GO" id="GO:0051301">
    <property type="term" value="P:cell division"/>
    <property type="evidence" value="ECO:0007669"/>
    <property type="project" value="UniProtKB-KW"/>
</dbReference>
<evidence type="ECO:0000313" key="13">
    <source>
        <dbReference type="Proteomes" id="UP001165065"/>
    </source>
</evidence>
<dbReference type="PANTHER" id="PTHR13108">
    <property type="entry name" value="CONDENSIN COMPLEX SUBUNIT 2"/>
    <property type="match status" value="1"/>
</dbReference>
<evidence type="ECO:0000256" key="4">
    <source>
        <dbReference type="ARBA" id="ARBA00016065"/>
    </source>
</evidence>
<accession>A0A9W7L1M3</accession>
<feature type="compositionally biased region" description="Acidic residues" evidence="11">
    <location>
        <begin position="43"/>
        <end position="53"/>
    </location>
</feature>
<keyword evidence="13" id="KW-1185">Reference proteome</keyword>
<evidence type="ECO:0000256" key="2">
    <source>
        <dbReference type="ARBA" id="ARBA00004496"/>
    </source>
</evidence>
<evidence type="ECO:0000256" key="11">
    <source>
        <dbReference type="SAM" id="MobiDB-lite"/>
    </source>
</evidence>
<keyword evidence="7" id="KW-0132">Cell division</keyword>
<comment type="similarity">
    <text evidence="3">Belongs to the CND2 (condensin subunit 2) family.</text>
</comment>
<sequence length="800" mass="86448">MARTGKRLSSARGILAPSNIQSHDLDAMDDGQAKLGGGLSDPLSDEENMEEMTLDQATAAAAVAESGVNGTNKAKKKKKGKRRRSSARFLNLDQEDDEDSPSSDKLGEMYTKCIQLNAENKINANNTWSLNLIENMDKIIAPGLPTPTKSRSANGDGSETSASTFGSGRGAHESDQAEVNFQKASCTLDASVKIYSYRVDDVHLSSYKVLANLNRTDDNDSDNEDGASSSKKKGRSERTMNARNTVTIESNPLNLNMNKLDAAFDIDPLFHKMSKTFDEGGARGMLLANLRVATESCGIVFDSKQTAEEPKPSSPPPLADSASAPPAPSALVTPPPPPPQQLSIIDMSSLNGKLNKLLNGSSLESLSLVPQLNNLRSEYENLKKEGHVVIPTRKKSKRYGSPEEMDKLAEKHTLKEHAEKSSASLLNSTHNTNGPAADDIDDDFDGFMANDDDGNMYDGESFSNAAFGNNDDAVGEIIDAIASNNHRRTSLENADNDTGGVYSYYNLEDVIGNGGKIGNNWAGANHWKKGKKPSGASKSLAGGLDDDGTPRTKKSQKFIDFSRPVTPDTFAKATIPKSSRTKRKDPYRMTDANLKKQNTTSNLLPHDSGVGVAQLSRLFLRPNAAVRGVHSGGTGGAPKPAGSGGNFADVTMDNDMVFDDGPSFDNGNAEDGNFMDSDNYVVKMDGVRKVEKVEVGYATTAKNVDVKRLKKDLWEELQSHKSVNTKASGGMEAASFTRMVDKLEAAQKQEDVSTAYYFICLLHLANEKGLKIEGQEDLRDMTIVKDEYEDPTFGNFGKAH</sequence>
<feature type="compositionally biased region" description="Pro residues" evidence="11">
    <location>
        <begin position="325"/>
        <end position="340"/>
    </location>
</feature>
<feature type="region of interest" description="Disordered" evidence="11">
    <location>
        <begin position="528"/>
        <end position="557"/>
    </location>
</feature>
<feature type="region of interest" description="Disordered" evidence="11">
    <location>
        <begin position="1"/>
        <end position="105"/>
    </location>
</feature>
<dbReference type="AlphaFoldDB" id="A0A9W7L1M3"/>
<evidence type="ECO:0000313" key="12">
    <source>
        <dbReference type="EMBL" id="GMI22463.1"/>
    </source>
</evidence>
<proteinExistence type="inferred from homology"/>
<evidence type="ECO:0000256" key="1">
    <source>
        <dbReference type="ARBA" id="ARBA00004286"/>
    </source>
</evidence>
<evidence type="ECO:0000256" key="10">
    <source>
        <dbReference type="ARBA" id="ARBA00023306"/>
    </source>
</evidence>
<comment type="subcellular location">
    <subcellularLocation>
        <location evidence="1">Chromosome</location>
    </subcellularLocation>
    <subcellularLocation>
        <location evidence="2">Cytoplasm</location>
    </subcellularLocation>
</comment>
<dbReference type="OrthoDB" id="362021at2759"/>
<feature type="compositionally biased region" description="Low complexity" evidence="11">
    <location>
        <begin position="533"/>
        <end position="543"/>
    </location>
</feature>
<dbReference type="GO" id="GO:0007076">
    <property type="term" value="P:mitotic chromosome condensation"/>
    <property type="evidence" value="ECO:0007669"/>
    <property type="project" value="InterPro"/>
</dbReference>
<dbReference type="PANTHER" id="PTHR13108:SF9">
    <property type="entry name" value="CONDENSIN COMPLEX SUBUNIT 2"/>
    <property type="match status" value="1"/>
</dbReference>
<dbReference type="Proteomes" id="UP001165065">
    <property type="component" value="Unassembled WGS sequence"/>
</dbReference>
<reference evidence="13" key="1">
    <citation type="journal article" date="2023" name="Commun. Biol.">
        <title>Genome analysis of Parmales, the sister group of diatoms, reveals the evolutionary specialization of diatoms from phago-mixotrophs to photoautotrophs.</title>
        <authorList>
            <person name="Ban H."/>
            <person name="Sato S."/>
            <person name="Yoshikawa S."/>
            <person name="Yamada K."/>
            <person name="Nakamura Y."/>
            <person name="Ichinomiya M."/>
            <person name="Sato N."/>
            <person name="Blanc-Mathieu R."/>
            <person name="Endo H."/>
            <person name="Kuwata A."/>
            <person name="Ogata H."/>
        </authorList>
    </citation>
    <scope>NUCLEOTIDE SEQUENCE [LARGE SCALE GENOMIC DNA]</scope>
</reference>
<feature type="region of interest" description="Disordered" evidence="11">
    <location>
        <begin position="143"/>
        <end position="177"/>
    </location>
</feature>
<keyword evidence="8" id="KW-0498">Mitosis</keyword>
<feature type="compositionally biased region" description="Basic residues" evidence="11">
    <location>
        <begin position="73"/>
        <end position="86"/>
    </location>
</feature>
<dbReference type="GO" id="GO:0005737">
    <property type="term" value="C:cytoplasm"/>
    <property type="evidence" value="ECO:0007669"/>
    <property type="project" value="UniProtKB-SubCell"/>
</dbReference>
<keyword evidence="10" id="KW-0131">Cell cycle</keyword>
<feature type="region of interest" description="Disordered" evidence="11">
    <location>
        <begin position="304"/>
        <end position="340"/>
    </location>
</feature>
<evidence type="ECO:0000256" key="7">
    <source>
        <dbReference type="ARBA" id="ARBA00022618"/>
    </source>
</evidence>
<gene>
    <name evidence="12" type="ORF">TrCOL_g2804</name>
</gene>
<dbReference type="Pfam" id="PF05786">
    <property type="entry name" value="Cnd2"/>
    <property type="match status" value="2"/>
</dbReference>
<keyword evidence="6" id="KW-0963">Cytoplasm</keyword>
<dbReference type="GO" id="GO:0000796">
    <property type="term" value="C:condensin complex"/>
    <property type="evidence" value="ECO:0007669"/>
    <property type="project" value="InterPro"/>
</dbReference>
<dbReference type="GO" id="GO:0003682">
    <property type="term" value="F:chromatin binding"/>
    <property type="evidence" value="ECO:0007669"/>
    <property type="project" value="TreeGrafter"/>
</dbReference>